<dbReference type="InterPro" id="IPR038081">
    <property type="entry name" value="CalX-like_sf"/>
</dbReference>
<evidence type="ECO:0000313" key="6">
    <source>
        <dbReference type="EMBL" id="PJG57758.1"/>
    </source>
</evidence>
<dbReference type="EMBL" id="PGGC01000172">
    <property type="protein sequence ID" value="PJG57758.1"/>
    <property type="molecule type" value="Genomic_DNA"/>
</dbReference>
<feature type="domain" description="LTD" evidence="5">
    <location>
        <begin position="14"/>
        <end position="131"/>
    </location>
</feature>
<dbReference type="SUPFAM" id="SSF56219">
    <property type="entry name" value="DNase I-like"/>
    <property type="match status" value="1"/>
</dbReference>
<dbReference type="Gene3D" id="2.60.40.2030">
    <property type="match status" value="2"/>
</dbReference>
<keyword evidence="7" id="KW-1185">Reference proteome</keyword>
<reference evidence="6 7" key="1">
    <citation type="submission" date="2017-11" db="EMBL/GenBank/DDBJ databases">
        <title>Draft genome sequence of environmental isolate Aeromonas cavernicola sp. nov. MDC 2508.</title>
        <authorList>
            <person name="Colston S.M."/>
            <person name="Navarro A."/>
            <person name="Martinez-Murcia A.J."/>
            <person name="Graf J."/>
        </authorList>
    </citation>
    <scope>NUCLEOTIDE SEQUENCE [LARGE SCALE GENOMIC DNA]</scope>
    <source>
        <strain evidence="6 7">MDC 2508</strain>
    </source>
</reference>
<dbReference type="CDD" id="cd04486">
    <property type="entry name" value="YhcR_OBF_like"/>
    <property type="match status" value="1"/>
</dbReference>
<dbReference type="GO" id="GO:0016020">
    <property type="term" value="C:membrane"/>
    <property type="evidence" value="ECO:0007669"/>
    <property type="project" value="InterPro"/>
</dbReference>
<sequence>MSVRHSLLALAISTALVTQAQAELFITEYVEGSSNNKAVELTNVGNSAINLADYRLALYANGRTLAAGPTNALPLQGTLTAGASLVLAHPQASPAILAKANQTSSNLNFNGDDGLVLYRGATIVDSLGQVGVDPGVAWGSGAVTTLDMTLRRLATVSTGRTDASGPFNPADEYVALAKDDATGLGCLGEQACDNTAPPLFSCPVEQLVPVPSIQGGGDRSPLVPAGKFESEQAYATRGVVTQVVQGLYKGFFIQDPQGDGDPASSDGLFIQSNQVGSQIVPGAEVCVLGKVQEYFNQTQLSADAMVVTAAQAGRVAAVDLVMRDGEELPALLERHEGMRVRLVLASSLVVTRNFGFDFAARRNNLALSYGAPLIKATQKFPALSEQASQWAARNARNQLIVESDGKAADGVVPWYPGFEAEQGYLRIGDTLNNLEGAIGYSHSVFRLVADNRISAADVDHTGWDRSDVPQLAEQGDLRVASFNVLNFFTSVVGGDANPTGSNRGATTVAEFELQRTKIVSAITRLNADIVGLMEIENNGYGEDSAIANLVAAINEALPDEQDHYAWVRSPDGQPIGSDAITVGLIYRPARVSLTGEAQLILMPQQVAEATDRSGKLVTINQGMRDSLRQQFSTAKGDAPLTVVVNHLKSKGSACYEDYPDYVTADPLDLQGHCNGLRVSAAKVLGEALQDVTGDLLLLGDLNAYGMEDPLRVLTDYDSQGQTRPIVTASFTQLAGQPYEREGKPVRKGAGLINLNTRFHGTDTYSYSYEGELGNLDHALANPSLANKVVGIEDWHINSAESNLFEYGQRFTGSLAKATGPFSASDHDPVLVAITYPLPPAGELTFATASAQIVEGESLQLSVNRQGGSYGAASVRWQVELGSADASDLGLLQGTLSWQAGEQQSQLITIPINSDDLFEGDEHFTLRLLDASGASLGSQQQVQVTIEDKPAPATVAVAQAALTVKEGRWVAEIPLMRSGDLSKPASARVSLHGQSARWGLDFLPAGHQSVSWAAGEGGRKSVKVLIIDDWFAEPSEQFEVRLSEVRGASIAPAARTEVTIDDNDHAWWPFWH</sequence>
<dbReference type="InterPro" id="IPR001322">
    <property type="entry name" value="Lamin_tail_dom"/>
</dbReference>
<feature type="chain" id="PRO_5014162356" evidence="4">
    <location>
        <begin position="23"/>
        <end position="1071"/>
    </location>
</feature>
<dbReference type="NCBIfam" id="NF033681">
    <property type="entry name" value="ExeM_NucH_DNase"/>
    <property type="match status" value="1"/>
</dbReference>
<dbReference type="Gene3D" id="3.60.10.10">
    <property type="entry name" value="Endonuclease/exonuclease/phosphatase"/>
    <property type="match status" value="1"/>
</dbReference>
<dbReference type="RefSeq" id="WP_100295094.1">
    <property type="nucleotide sequence ID" value="NZ_PGGC01000172.1"/>
</dbReference>
<feature type="signal peptide" evidence="4">
    <location>
        <begin position="1"/>
        <end position="22"/>
    </location>
</feature>
<dbReference type="InterPro" id="IPR003644">
    <property type="entry name" value="Calx_beta"/>
</dbReference>
<protein>
    <submittedName>
        <fullName evidence="6">Nuclease</fullName>
    </submittedName>
</protein>
<evidence type="ECO:0000256" key="1">
    <source>
        <dbReference type="ARBA" id="ARBA00022729"/>
    </source>
</evidence>
<dbReference type="GO" id="GO:0007154">
    <property type="term" value="P:cell communication"/>
    <property type="evidence" value="ECO:0007669"/>
    <property type="project" value="InterPro"/>
</dbReference>
<organism evidence="6 7">
    <name type="scientific">Aeromonas cavernicola</name>
    <dbReference type="NCBI Taxonomy" id="1006623"/>
    <lineage>
        <taxon>Bacteria</taxon>
        <taxon>Pseudomonadati</taxon>
        <taxon>Pseudomonadota</taxon>
        <taxon>Gammaproteobacteria</taxon>
        <taxon>Aeromonadales</taxon>
        <taxon>Aeromonadaceae</taxon>
        <taxon>Aeromonas</taxon>
    </lineage>
</organism>
<name>A0A2H9U1C5_9GAMM</name>
<comment type="caution">
    <text evidence="6">The sequence shown here is derived from an EMBL/GenBank/DDBJ whole genome shotgun (WGS) entry which is preliminary data.</text>
</comment>
<gene>
    <name evidence="6" type="ORF">CUC53_16235</name>
</gene>
<dbReference type="SMART" id="SM00237">
    <property type="entry name" value="Calx_beta"/>
    <property type="match status" value="2"/>
</dbReference>
<dbReference type="InterPro" id="IPR036691">
    <property type="entry name" value="Endo/exonu/phosph_ase_sf"/>
</dbReference>
<dbReference type="SUPFAM" id="SSF141072">
    <property type="entry name" value="CalX-like"/>
    <property type="match status" value="2"/>
</dbReference>
<dbReference type="Pfam" id="PF03372">
    <property type="entry name" value="Exo_endo_phos"/>
    <property type="match status" value="1"/>
</dbReference>
<evidence type="ECO:0000256" key="2">
    <source>
        <dbReference type="ARBA" id="ARBA00022737"/>
    </source>
</evidence>
<proteinExistence type="predicted"/>
<keyword evidence="2" id="KW-0677">Repeat</keyword>
<dbReference type="AlphaFoldDB" id="A0A2H9U1C5"/>
<keyword evidence="1 4" id="KW-0732">Signal</keyword>
<evidence type="ECO:0000259" key="5">
    <source>
        <dbReference type="PROSITE" id="PS51841"/>
    </source>
</evidence>
<evidence type="ECO:0000256" key="4">
    <source>
        <dbReference type="SAM" id="SignalP"/>
    </source>
</evidence>
<evidence type="ECO:0000313" key="7">
    <source>
        <dbReference type="Proteomes" id="UP000235861"/>
    </source>
</evidence>
<dbReference type="InterPro" id="IPR047971">
    <property type="entry name" value="ExeM-like"/>
</dbReference>
<dbReference type="Pfam" id="PF03160">
    <property type="entry name" value="Calx-beta"/>
    <property type="match status" value="2"/>
</dbReference>
<dbReference type="PANTHER" id="PTHR42834">
    <property type="entry name" value="ENDONUCLEASE/EXONUCLEASE/PHOSPHATASE FAMILY PROTEIN (AFU_ORTHOLOGUE AFUA_3G09210)"/>
    <property type="match status" value="1"/>
</dbReference>
<dbReference type="Proteomes" id="UP000235861">
    <property type="component" value="Unassembled WGS sequence"/>
</dbReference>
<dbReference type="PANTHER" id="PTHR42834:SF1">
    <property type="entry name" value="ENDONUCLEASE_EXONUCLEASE_PHOSPHATASE FAMILY PROTEIN (AFU_ORTHOLOGUE AFUA_3G09210)"/>
    <property type="match status" value="1"/>
</dbReference>
<dbReference type="InterPro" id="IPR005135">
    <property type="entry name" value="Endo/exonuclease/phosphatase"/>
</dbReference>
<dbReference type="GO" id="GO:0003824">
    <property type="term" value="F:catalytic activity"/>
    <property type="evidence" value="ECO:0007669"/>
    <property type="project" value="InterPro"/>
</dbReference>
<dbReference type="Pfam" id="PF00932">
    <property type="entry name" value="LTD"/>
    <property type="match status" value="1"/>
</dbReference>
<evidence type="ECO:0000256" key="3">
    <source>
        <dbReference type="ARBA" id="ARBA00022837"/>
    </source>
</evidence>
<accession>A0A2H9U1C5</accession>
<keyword evidence="3" id="KW-0106">Calcium</keyword>
<dbReference type="PROSITE" id="PS51841">
    <property type="entry name" value="LTD"/>
    <property type="match status" value="1"/>
</dbReference>